<name>A0ACC4B985_POPAL</name>
<sequence length="122" mass="13638">MDQLVADFISRMGLALPVAILVAVRAGRMTNQMKSQNMETKVTVLTIDVVKEKMVDQLSILLRVYGETIEDVNLPTEVNLQKVSTLGEARVSLLHLHNIYCDLLSQGMQSEYFLQVIQFLGG</sequence>
<gene>
    <name evidence="1" type="ORF">D5086_023228</name>
</gene>
<evidence type="ECO:0000313" key="2">
    <source>
        <dbReference type="Proteomes" id="UP000309997"/>
    </source>
</evidence>
<protein>
    <submittedName>
        <fullName evidence="1">Uncharacterized protein</fullName>
    </submittedName>
</protein>
<organism evidence="1 2">
    <name type="scientific">Populus alba</name>
    <name type="common">White poplar</name>
    <dbReference type="NCBI Taxonomy" id="43335"/>
    <lineage>
        <taxon>Eukaryota</taxon>
        <taxon>Viridiplantae</taxon>
        <taxon>Streptophyta</taxon>
        <taxon>Embryophyta</taxon>
        <taxon>Tracheophyta</taxon>
        <taxon>Spermatophyta</taxon>
        <taxon>Magnoliopsida</taxon>
        <taxon>eudicotyledons</taxon>
        <taxon>Gunneridae</taxon>
        <taxon>Pentapetalae</taxon>
        <taxon>rosids</taxon>
        <taxon>fabids</taxon>
        <taxon>Malpighiales</taxon>
        <taxon>Salicaceae</taxon>
        <taxon>Saliceae</taxon>
        <taxon>Populus</taxon>
    </lineage>
</organism>
<comment type="caution">
    <text evidence="1">The sequence shown here is derived from an EMBL/GenBank/DDBJ whole genome shotgun (WGS) entry which is preliminary data.</text>
</comment>
<reference evidence="1 2" key="1">
    <citation type="journal article" date="2024" name="Plant Biotechnol. J.">
        <title>Genome and CRISPR/Cas9 system of a widespread forest tree (Populus alba) in the world.</title>
        <authorList>
            <person name="Liu Y.J."/>
            <person name="Jiang P.F."/>
            <person name="Han X.M."/>
            <person name="Li X.Y."/>
            <person name="Wang H.M."/>
            <person name="Wang Y.J."/>
            <person name="Wang X.X."/>
            <person name="Zeng Q.Y."/>
        </authorList>
    </citation>
    <scope>NUCLEOTIDE SEQUENCE [LARGE SCALE GENOMIC DNA]</scope>
    <source>
        <strain evidence="2">cv. PAL-ZL1</strain>
    </source>
</reference>
<keyword evidence="2" id="KW-1185">Reference proteome</keyword>
<evidence type="ECO:0000313" key="1">
    <source>
        <dbReference type="EMBL" id="KAL3575127.1"/>
    </source>
</evidence>
<proteinExistence type="predicted"/>
<dbReference type="EMBL" id="RCHU02000012">
    <property type="protein sequence ID" value="KAL3575127.1"/>
    <property type="molecule type" value="Genomic_DNA"/>
</dbReference>
<accession>A0ACC4B985</accession>
<dbReference type="Proteomes" id="UP000309997">
    <property type="component" value="Unassembled WGS sequence"/>
</dbReference>